<keyword evidence="1" id="KW-0472">Membrane</keyword>
<evidence type="ECO:0008006" key="4">
    <source>
        <dbReference type="Google" id="ProtNLM"/>
    </source>
</evidence>
<sequence>MRKKIARKAIIYSVVLFLIIWPIYQVIGMLGGHKEEHDAEHLLYQVSLFQMELLNSYLGEVGKIKTTDELNEAKQALYSASYTHERLVLAAGGKEYLTSLSSIDQLMQYIQRLQIGGERALKPEETQLLQEVAKQYQTMYGIYEKLMASDGAVISSQNEKLAQTDTALAALIHKKLLQ</sequence>
<evidence type="ECO:0000256" key="1">
    <source>
        <dbReference type="SAM" id="Phobius"/>
    </source>
</evidence>
<name>A0ABW0K2N3_9BACL</name>
<evidence type="ECO:0000313" key="2">
    <source>
        <dbReference type="EMBL" id="MFC5447282.1"/>
    </source>
</evidence>
<evidence type="ECO:0000313" key="3">
    <source>
        <dbReference type="Proteomes" id="UP001596044"/>
    </source>
</evidence>
<protein>
    <recommendedName>
        <fullName evidence="4">S-adenosylmethionine decarboxylase</fullName>
    </recommendedName>
</protein>
<gene>
    <name evidence="2" type="ORF">ACFPOG_03360</name>
</gene>
<dbReference type="RefSeq" id="WP_270884358.1">
    <property type="nucleotide sequence ID" value="NZ_JAQFVF010000068.1"/>
</dbReference>
<feature type="transmembrane region" description="Helical" evidence="1">
    <location>
        <begin position="9"/>
        <end position="27"/>
    </location>
</feature>
<reference evidence="3" key="1">
    <citation type="journal article" date="2019" name="Int. J. Syst. Evol. Microbiol.">
        <title>The Global Catalogue of Microorganisms (GCM) 10K type strain sequencing project: providing services to taxonomists for standard genome sequencing and annotation.</title>
        <authorList>
            <consortium name="The Broad Institute Genomics Platform"/>
            <consortium name="The Broad Institute Genome Sequencing Center for Infectious Disease"/>
            <person name="Wu L."/>
            <person name="Ma J."/>
        </authorList>
    </citation>
    <scope>NUCLEOTIDE SEQUENCE [LARGE SCALE GENOMIC DNA]</scope>
    <source>
        <strain evidence="3">KACC 11904</strain>
    </source>
</reference>
<organism evidence="2 3">
    <name type="scientific">Paenibacillus aestuarii</name>
    <dbReference type="NCBI Taxonomy" id="516965"/>
    <lineage>
        <taxon>Bacteria</taxon>
        <taxon>Bacillati</taxon>
        <taxon>Bacillota</taxon>
        <taxon>Bacilli</taxon>
        <taxon>Bacillales</taxon>
        <taxon>Paenibacillaceae</taxon>
        <taxon>Paenibacillus</taxon>
    </lineage>
</organism>
<keyword evidence="3" id="KW-1185">Reference proteome</keyword>
<dbReference type="Proteomes" id="UP001596044">
    <property type="component" value="Unassembled WGS sequence"/>
</dbReference>
<proteinExistence type="predicted"/>
<accession>A0ABW0K2N3</accession>
<dbReference type="EMBL" id="JBHSMJ010000006">
    <property type="protein sequence ID" value="MFC5447282.1"/>
    <property type="molecule type" value="Genomic_DNA"/>
</dbReference>
<keyword evidence="1" id="KW-1133">Transmembrane helix</keyword>
<comment type="caution">
    <text evidence="2">The sequence shown here is derived from an EMBL/GenBank/DDBJ whole genome shotgun (WGS) entry which is preliminary data.</text>
</comment>
<keyword evidence="1" id="KW-0812">Transmembrane</keyword>